<keyword evidence="3" id="KW-0547">Nucleotide-binding</keyword>
<dbReference type="Pfam" id="PF00005">
    <property type="entry name" value="ABC_tran"/>
    <property type="match status" value="1"/>
</dbReference>
<dbReference type="GO" id="GO:0005524">
    <property type="term" value="F:ATP binding"/>
    <property type="evidence" value="ECO:0007669"/>
    <property type="project" value="UniProtKB-KW"/>
</dbReference>
<dbReference type="CDD" id="cd03219">
    <property type="entry name" value="ABC_Mj1267_LivG_branched"/>
    <property type="match status" value="1"/>
</dbReference>
<keyword evidence="4 5" id="KW-0067">ATP-binding</keyword>
<accession>A0A0K6IFB6</accession>
<dbReference type="InterPro" id="IPR027417">
    <property type="entry name" value="P-loop_NTPase"/>
</dbReference>
<evidence type="ECO:0000256" key="4">
    <source>
        <dbReference type="ARBA" id="ARBA00022840"/>
    </source>
</evidence>
<dbReference type="RefSeq" id="WP_034357948.1">
    <property type="nucleotide sequence ID" value="NZ_AWOS01000047.1"/>
</dbReference>
<evidence type="ECO:0000256" key="3">
    <source>
        <dbReference type="ARBA" id="ARBA00022741"/>
    </source>
</evidence>
<dbReference type="InterPro" id="IPR051120">
    <property type="entry name" value="ABC_AA/LPS_Transport"/>
</dbReference>
<keyword evidence="1" id="KW-0813">Transport</keyword>
<dbReference type="EMBL" id="AWTN01000064">
    <property type="protein sequence ID" value="KGG94921.1"/>
    <property type="molecule type" value="Genomic_DNA"/>
</dbReference>
<keyword evidence="2" id="KW-1003">Cell membrane</keyword>
<dbReference type="Pfam" id="PF12399">
    <property type="entry name" value="BCA_ABC_TP_C"/>
    <property type="match status" value="1"/>
</dbReference>
<protein>
    <submittedName>
        <fullName evidence="5">Amino acid ABC transporter ATP-binding protein</fullName>
    </submittedName>
</protein>
<name>A0A096DCG0_9BURK</name>
<dbReference type="InterPro" id="IPR003439">
    <property type="entry name" value="ABC_transporter-like_ATP-bd"/>
</dbReference>
<sequence>MLTTDKLTVRFGGHVAVNGVTCSFEPGTLTAIVGPNGAGKTTYFNLISGQLRATEGRVSLQGRDLTGLPPSARTRAGLGRAFQLTNLFPALSVLENVRLAVQATRQGAHRRGMNLWSIWSDHRALLARAQQILEQVALWARRDEPVSALPHGDQRKLEVALLMALEPKVYMFDEPTAGMSHDEAPVILDLIRELKKDRSKIILLVEHKMDVVRELADRIIVLTNGTLVADGKPAEVIASPVVQQAYLGLTPQDAVGGTDAHPHPGLPPSGGRGEQP</sequence>
<dbReference type="SUPFAM" id="SSF52540">
    <property type="entry name" value="P-loop containing nucleoside triphosphate hydrolases"/>
    <property type="match status" value="1"/>
</dbReference>
<comment type="caution">
    <text evidence="5">The sequence shown here is derived from an EMBL/GenBank/DDBJ whole genome shotgun (WGS) entry which is preliminary data.</text>
</comment>
<evidence type="ECO:0000256" key="1">
    <source>
        <dbReference type="ARBA" id="ARBA00022448"/>
    </source>
</evidence>
<organism evidence="5 6">
    <name type="scientific">Comamonas thiooxydans</name>
    <dbReference type="NCBI Taxonomy" id="363952"/>
    <lineage>
        <taxon>Bacteria</taxon>
        <taxon>Pseudomonadati</taxon>
        <taxon>Pseudomonadota</taxon>
        <taxon>Betaproteobacteria</taxon>
        <taxon>Burkholderiales</taxon>
        <taxon>Comamonadaceae</taxon>
        <taxon>Comamonas</taxon>
    </lineage>
</organism>
<dbReference type="AlphaFoldDB" id="A0A096DCG0"/>
<dbReference type="InterPro" id="IPR032823">
    <property type="entry name" value="BCA_ABC_TP_C"/>
</dbReference>
<dbReference type="FunFam" id="3.40.50.300:FF:000421">
    <property type="entry name" value="Branched-chain amino acid ABC transporter ATP-binding protein"/>
    <property type="match status" value="1"/>
</dbReference>
<dbReference type="GO" id="GO:0016887">
    <property type="term" value="F:ATP hydrolysis activity"/>
    <property type="evidence" value="ECO:0007669"/>
    <property type="project" value="InterPro"/>
</dbReference>
<dbReference type="PANTHER" id="PTHR45772:SF3">
    <property type="entry name" value="ABC TRANSPORTER ATP-BINDING PROTEIN"/>
    <property type="match status" value="1"/>
</dbReference>
<dbReference type="Proteomes" id="UP000029567">
    <property type="component" value="Unassembled WGS sequence"/>
</dbReference>
<proteinExistence type="predicted"/>
<dbReference type="OrthoDB" id="9781337at2"/>
<accession>A0A096DCG0</accession>
<dbReference type="GO" id="GO:0005886">
    <property type="term" value="C:plasma membrane"/>
    <property type="evidence" value="ECO:0007669"/>
    <property type="project" value="TreeGrafter"/>
</dbReference>
<keyword evidence="2" id="KW-0472">Membrane</keyword>
<evidence type="ECO:0000256" key="2">
    <source>
        <dbReference type="ARBA" id="ARBA00022475"/>
    </source>
</evidence>
<reference evidence="5 6" key="1">
    <citation type="submission" date="2013-09" db="EMBL/GenBank/DDBJ databases">
        <title>High correlation between genotypes and phenotypes of environmental bacteria Comamonas testosteroni strains.</title>
        <authorList>
            <person name="Liu L."/>
            <person name="Zhu W."/>
            <person name="Xia X."/>
            <person name="Xu B."/>
            <person name="Luo M."/>
            <person name="Wang G."/>
        </authorList>
    </citation>
    <scope>NUCLEOTIDE SEQUENCE [LARGE SCALE GENOMIC DNA]</scope>
    <source>
        <strain evidence="5 6">JL14</strain>
    </source>
</reference>
<dbReference type="InterPro" id="IPR003593">
    <property type="entry name" value="AAA+_ATPase"/>
</dbReference>
<dbReference type="Gene3D" id="3.40.50.300">
    <property type="entry name" value="P-loop containing nucleotide triphosphate hydrolases"/>
    <property type="match status" value="1"/>
</dbReference>
<dbReference type="PANTHER" id="PTHR45772">
    <property type="entry name" value="CONSERVED COMPONENT OF ABC TRANSPORTER FOR NATURAL AMINO ACIDS-RELATED"/>
    <property type="match status" value="1"/>
</dbReference>
<evidence type="ECO:0000313" key="6">
    <source>
        <dbReference type="Proteomes" id="UP000029567"/>
    </source>
</evidence>
<dbReference type="SMART" id="SM00382">
    <property type="entry name" value="AAA"/>
    <property type="match status" value="1"/>
</dbReference>
<evidence type="ECO:0000313" key="5">
    <source>
        <dbReference type="EMBL" id="KGG94921.1"/>
    </source>
</evidence>
<dbReference type="PROSITE" id="PS50893">
    <property type="entry name" value="ABC_TRANSPORTER_2"/>
    <property type="match status" value="1"/>
</dbReference>
<gene>
    <name evidence="5" type="ORF">P245_06890</name>
</gene>